<dbReference type="Proteomes" id="UP000035213">
    <property type="component" value="Chromosome"/>
</dbReference>
<keyword evidence="4" id="KW-1185">Reference proteome</keyword>
<dbReference type="PATRIC" id="fig|1324352.5.peg.2034"/>
<dbReference type="EMBL" id="CP009928">
    <property type="protein sequence ID" value="AKK72861.1"/>
    <property type="molecule type" value="Genomic_DNA"/>
</dbReference>
<dbReference type="EMBL" id="CP050995">
    <property type="protein sequence ID" value="QIY91381.1"/>
    <property type="molecule type" value="Genomic_DNA"/>
</dbReference>
<dbReference type="OrthoDB" id="1260127at2"/>
<organism evidence="1 3">
    <name type="scientific">Chryseobacterium gallinarum</name>
    <dbReference type="NCBI Taxonomy" id="1324352"/>
    <lineage>
        <taxon>Bacteria</taxon>
        <taxon>Pseudomonadati</taxon>
        <taxon>Bacteroidota</taxon>
        <taxon>Flavobacteriia</taxon>
        <taxon>Flavobacteriales</taxon>
        <taxon>Weeksellaceae</taxon>
        <taxon>Chryseobacterium group</taxon>
        <taxon>Chryseobacterium</taxon>
    </lineage>
</organism>
<reference evidence="1 3" key="1">
    <citation type="submission" date="2014-11" db="EMBL/GenBank/DDBJ databases">
        <authorList>
            <person name="Park G.-S."/>
            <person name="Hong S.-J."/>
            <person name="Jung B.K."/>
            <person name="Khan A.R."/>
            <person name="Kwak Y."/>
            <person name="Shin J.-H."/>
        </authorList>
    </citation>
    <scope>NUCLEOTIDE SEQUENCE [LARGE SCALE GENOMIC DNA]</scope>
    <source>
        <strain evidence="1 3">DSM 27622</strain>
    </source>
</reference>
<evidence type="ECO:0000313" key="3">
    <source>
        <dbReference type="Proteomes" id="UP000035213"/>
    </source>
</evidence>
<dbReference type="KEGG" id="cgn:OK18_09705"/>
<evidence type="ECO:0000313" key="1">
    <source>
        <dbReference type="EMBL" id="AKK72861.1"/>
    </source>
</evidence>
<dbReference type="RefSeq" id="WP_050020546.1">
    <property type="nucleotide sequence ID" value="NZ_CP009928.1"/>
</dbReference>
<evidence type="ECO:0000313" key="4">
    <source>
        <dbReference type="Proteomes" id="UP000501570"/>
    </source>
</evidence>
<name>A0A0G3M101_CHRGL</name>
<reference evidence="2 4" key="2">
    <citation type="submission" date="2019-09" db="EMBL/GenBank/DDBJ databases">
        <title>FDA dAtabase for Regulatory Grade micrObial Sequences (FDA-ARGOS): Supporting development and validation of Infectious Disease Dx tests.</title>
        <authorList>
            <person name="Sciortino C."/>
            <person name="Tallon L."/>
            <person name="Sadzewicz L."/>
            <person name="Vavikolanu K."/>
            <person name="Mehta A."/>
            <person name="Aluvathingal J."/>
            <person name="Nadendla S."/>
            <person name="Nandy P."/>
            <person name="Geyer C."/>
            <person name="Yan Y."/>
            <person name="Sichtig H."/>
        </authorList>
    </citation>
    <scope>NUCLEOTIDE SEQUENCE [LARGE SCALE GENOMIC DNA]</scope>
    <source>
        <strain evidence="2 4">FDAARGOS_636</strain>
    </source>
</reference>
<dbReference type="Proteomes" id="UP000501570">
    <property type="component" value="Chromosome"/>
</dbReference>
<dbReference type="AlphaFoldDB" id="A0A0G3M101"/>
<dbReference type="STRING" id="1324352.OK18_09705"/>
<gene>
    <name evidence="2" type="ORF">FOB44_12350</name>
    <name evidence="1" type="ORF">OK18_09705</name>
</gene>
<evidence type="ECO:0000313" key="2">
    <source>
        <dbReference type="EMBL" id="QIY91381.1"/>
    </source>
</evidence>
<proteinExistence type="predicted"/>
<sequence>MKEQGPDYKKIYTDIIRMKHPEKLEACRSILKKEYLTALDVIKLNQIIFDFKNVETEQFNQSHKSYDKLTIMEILEFQKKNGYNNTQTANQFKTSRNTVAKWKKMFL</sequence>
<protein>
    <submittedName>
        <fullName evidence="2">Helix-turn-helix domain-containing protein</fullName>
    </submittedName>
    <submittedName>
        <fullName evidence="1">Transposase</fullName>
    </submittedName>
</protein>
<accession>A0A0G3M101</accession>